<dbReference type="OMA" id="HNANECI"/>
<dbReference type="GO" id="GO:0031509">
    <property type="term" value="P:subtelomeric heterochromatin formation"/>
    <property type="evidence" value="ECO:0007669"/>
    <property type="project" value="InterPro"/>
</dbReference>
<protein>
    <recommendedName>
        <fullName evidence="2">histone acetyltransferase</fullName>
        <ecNumber evidence="2">2.3.1.48</ecNumber>
    </recommendedName>
</protein>
<gene>
    <name evidence="7" type="ORF">BVC80_41g30</name>
</gene>
<evidence type="ECO:0000256" key="1">
    <source>
        <dbReference type="ARBA" id="ARBA00010543"/>
    </source>
</evidence>
<dbReference type="FunCoup" id="A0A200QMM4">
    <property type="interactions" value="3348"/>
</dbReference>
<dbReference type="OrthoDB" id="10253098at2759"/>
<evidence type="ECO:0000313" key="8">
    <source>
        <dbReference type="Proteomes" id="UP000195402"/>
    </source>
</evidence>
<dbReference type="GO" id="GO:0005634">
    <property type="term" value="C:nucleus"/>
    <property type="evidence" value="ECO:0007669"/>
    <property type="project" value="InterPro"/>
</dbReference>
<dbReference type="EC" id="2.3.1.48" evidence="2"/>
<keyword evidence="4" id="KW-0012">Acyltransferase</keyword>
<dbReference type="PANTHER" id="PTHR12046">
    <property type="entry name" value="HISTONE ACETYLTRANSFERASE TYPE B CATALYTIC SUBUNIT"/>
    <property type="match status" value="1"/>
</dbReference>
<evidence type="ECO:0000313" key="7">
    <source>
        <dbReference type="EMBL" id="OVA11740.1"/>
    </source>
</evidence>
<evidence type="ECO:0000259" key="6">
    <source>
        <dbReference type="Pfam" id="PF10394"/>
    </source>
</evidence>
<dbReference type="AlphaFoldDB" id="A0A200QMM4"/>
<dbReference type="GO" id="GO:0000781">
    <property type="term" value="C:chromosome, telomeric region"/>
    <property type="evidence" value="ECO:0007669"/>
    <property type="project" value="GOC"/>
</dbReference>
<dbReference type="InterPro" id="IPR017380">
    <property type="entry name" value="Hist_AcTrfase_B-typ_cat-su"/>
</dbReference>
<dbReference type="InParanoid" id="A0A200QMM4"/>
<accession>A0A200QMM4</accession>
<keyword evidence="3 7" id="KW-0808">Transferase</keyword>
<sequence length="426" mass="48077">MGLKQAAPDPTSDPKKRRRVGFSNIDVGVEANECIKIFLVGSKEEVDAADRFCVDPIDLNRFFGEDGRVYGYKDLKINIWLSSVSFHAYADITYQSTSDGGKGITDLKSALQTIFGESLIETKDDFLQTFSKDSHYIRNFISNGEVMHYKAAKGQDNECNTQLEDGAFNLERQVIRLPVNSIPVGDLYSRLVPLVLLLVDDTSRLRISQMLVLPPYQGQGHGRHLLEVLNSVAISDNVYDMAIEEPSDYLQQVRTCIDTLRLLALDSIKAAVNSVASHLKQENLSKKTCKFESDPPATLVEEVRKTLKINKKQLLQCWEILIYLELDPNDHKSMDNYRTLISDRTKADILGKDSGTAGKKVIEVPNDYDHDMTFVMFRPRGSEKIDSIESEVNRNQTNQEEQLNQLVDERIKEVTEIAAKVTLYCG</sequence>
<organism evidence="7 8">
    <name type="scientific">Macleaya cordata</name>
    <name type="common">Five-seeded plume-poppy</name>
    <name type="synonym">Bocconia cordata</name>
    <dbReference type="NCBI Taxonomy" id="56857"/>
    <lineage>
        <taxon>Eukaryota</taxon>
        <taxon>Viridiplantae</taxon>
        <taxon>Streptophyta</taxon>
        <taxon>Embryophyta</taxon>
        <taxon>Tracheophyta</taxon>
        <taxon>Spermatophyta</taxon>
        <taxon>Magnoliopsida</taxon>
        <taxon>Ranunculales</taxon>
        <taxon>Papaveraceae</taxon>
        <taxon>Papaveroideae</taxon>
        <taxon>Macleaya</taxon>
    </lineage>
</organism>
<dbReference type="InterPro" id="IPR016181">
    <property type="entry name" value="Acyl_CoA_acyltransferase"/>
</dbReference>
<dbReference type="Gene3D" id="3.90.360.10">
    <property type="entry name" value="Histone acetyl transferase 1 (HAT1), N-terminal domain"/>
    <property type="match status" value="1"/>
</dbReference>
<dbReference type="Proteomes" id="UP000195402">
    <property type="component" value="Unassembled WGS sequence"/>
</dbReference>
<dbReference type="EMBL" id="MVGT01001547">
    <property type="protein sequence ID" value="OVA11740.1"/>
    <property type="molecule type" value="Genomic_DNA"/>
</dbReference>
<evidence type="ECO:0000256" key="4">
    <source>
        <dbReference type="ARBA" id="ARBA00023315"/>
    </source>
</evidence>
<dbReference type="GO" id="GO:0004402">
    <property type="term" value="F:histone acetyltransferase activity"/>
    <property type="evidence" value="ECO:0007669"/>
    <property type="project" value="InterPro"/>
</dbReference>
<reference evidence="7 8" key="1">
    <citation type="journal article" date="2017" name="Mol. Plant">
        <title>The Genome of Medicinal Plant Macleaya cordata Provides New Insights into Benzylisoquinoline Alkaloids Metabolism.</title>
        <authorList>
            <person name="Liu X."/>
            <person name="Liu Y."/>
            <person name="Huang P."/>
            <person name="Ma Y."/>
            <person name="Qing Z."/>
            <person name="Tang Q."/>
            <person name="Cao H."/>
            <person name="Cheng P."/>
            <person name="Zheng Y."/>
            <person name="Yuan Z."/>
            <person name="Zhou Y."/>
            <person name="Liu J."/>
            <person name="Tang Z."/>
            <person name="Zhuo Y."/>
            <person name="Zhang Y."/>
            <person name="Yu L."/>
            <person name="Huang J."/>
            <person name="Yang P."/>
            <person name="Peng Q."/>
            <person name="Zhang J."/>
            <person name="Jiang W."/>
            <person name="Zhang Z."/>
            <person name="Lin K."/>
            <person name="Ro D.K."/>
            <person name="Chen X."/>
            <person name="Xiong X."/>
            <person name="Shang Y."/>
            <person name="Huang S."/>
            <person name="Zeng J."/>
        </authorList>
    </citation>
    <scope>NUCLEOTIDE SEQUENCE [LARGE SCALE GENOMIC DNA]</scope>
    <source>
        <strain evidence="8">cv. BLH2017</strain>
        <tissue evidence="7">Root</tissue>
    </source>
</reference>
<keyword evidence="8" id="KW-1185">Reference proteome</keyword>
<proteinExistence type="inferred from homology"/>
<dbReference type="Pfam" id="PF10394">
    <property type="entry name" value="Hat1_N"/>
    <property type="match status" value="1"/>
</dbReference>
<feature type="domain" description="Histone acetyl transferase HAT1 N-terminal" evidence="6">
    <location>
        <begin position="29"/>
        <end position="200"/>
    </location>
</feature>
<dbReference type="CDD" id="cd04301">
    <property type="entry name" value="NAT_SF"/>
    <property type="match status" value="1"/>
</dbReference>
<dbReference type="InterPro" id="IPR037113">
    <property type="entry name" value="Hat1_N_sf"/>
</dbReference>
<evidence type="ECO:0000256" key="2">
    <source>
        <dbReference type="ARBA" id="ARBA00013184"/>
    </source>
</evidence>
<evidence type="ECO:0000256" key="3">
    <source>
        <dbReference type="ARBA" id="ARBA00022679"/>
    </source>
</evidence>
<name>A0A200QMM4_MACCD</name>
<comment type="similarity">
    <text evidence="1">Belongs to the HAT1 family.</text>
</comment>
<comment type="catalytic activity">
    <reaction evidence="5">
        <text>L-lysyl-[protein] + acetyl-CoA = N(6)-acetyl-L-lysyl-[protein] + CoA + H(+)</text>
        <dbReference type="Rhea" id="RHEA:45948"/>
        <dbReference type="Rhea" id="RHEA-COMP:9752"/>
        <dbReference type="Rhea" id="RHEA-COMP:10731"/>
        <dbReference type="ChEBI" id="CHEBI:15378"/>
        <dbReference type="ChEBI" id="CHEBI:29969"/>
        <dbReference type="ChEBI" id="CHEBI:57287"/>
        <dbReference type="ChEBI" id="CHEBI:57288"/>
        <dbReference type="ChEBI" id="CHEBI:61930"/>
        <dbReference type="EC" id="2.3.1.48"/>
    </reaction>
</comment>
<dbReference type="InterPro" id="IPR019467">
    <property type="entry name" value="Hat1_N"/>
</dbReference>
<dbReference type="STRING" id="56857.A0A200QMM4"/>
<dbReference type="SUPFAM" id="SSF55729">
    <property type="entry name" value="Acyl-CoA N-acyltransferases (Nat)"/>
    <property type="match status" value="1"/>
</dbReference>
<dbReference type="FunFam" id="3.90.360.10:FF:000002">
    <property type="entry name" value="Histone acetyltransferase type B catalytic subunit"/>
    <property type="match status" value="1"/>
</dbReference>
<comment type="caution">
    <text evidence="7">The sequence shown here is derived from an EMBL/GenBank/DDBJ whole genome shotgun (WGS) entry which is preliminary data.</text>
</comment>
<evidence type="ECO:0000256" key="5">
    <source>
        <dbReference type="ARBA" id="ARBA00048017"/>
    </source>
</evidence>